<evidence type="ECO:0000256" key="1">
    <source>
        <dbReference type="ARBA" id="ARBA00004141"/>
    </source>
</evidence>
<dbReference type="Proteomes" id="UP001302126">
    <property type="component" value="Unassembled WGS sequence"/>
</dbReference>
<comment type="subcellular location">
    <subcellularLocation>
        <location evidence="1">Membrane</location>
        <topology evidence="1">Multi-pass membrane protein</topology>
    </subcellularLocation>
</comment>
<reference evidence="7" key="1">
    <citation type="journal article" date="2023" name="Mol. Phylogenet. Evol.">
        <title>Genome-scale phylogeny and comparative genomics of the fungal order Sordariales.</title>
        <authorList>
            <person name="Hensen N."/>
            <person name="Bonometti L."/>
            <person name="Westerberg I."/>
            <person name="Brannstrom I.O."/>
            <person name="Guillou S."/>
            <person name="Cros-Aarteil S."/>
            <person name="Calhoun S."/>
            <person name="Haridas S."/>
            <person name="Kuo A."/>
            <person name="Mondo S."/>
            <person name="Pangilinan J."/>
            <person name="Riley R."/>
            <person name="LaButti K."/>
            <person name="Andreopoulos B."/>
            <person name="Lipzen A."/>
            <person name="Chen C."/>
            <person name="Yan M."/>
            <person name="Daum C."/>
            <person name="Ng V."/>
            <person name="Clum A."/>
            <person name="Steindorff A."/>
            <person name="Ohm R.A."/>
            <person name="Martin F."/>
            <person name="Silar P."/>
            <person name="Natvig D.O."/>
            <person name="Lalanne C."/>
            <person name="Gautier V."/>
            <person name="Ament-Velasquez S.L."/>
            <person name="Kruys A."/>
            <person name="Hutchinson M.I."/>
            <person name="Powell A.J."/>
            <person name="Barry K."/>
            <person name="Miller A.N."/>
            <person name="Grigoriev I.V."/>
            <person name="Debuchy R."/>
            <person name="Gladieux P."/>
            <person name="Hiltunen Thoren M."/>
            <person name="Johannesson H."/>
        </authorList>
    </citation>
    <scope>NUCLEOTIDE SEQUENCE</scope>
    <source>
        <strain evidence="7">PSN309</strain>
    </source>
</reference>
<evidence type="ECO:0000313" key="8">
    <source>
        <dbReference type="Proteomes" id="UP001302126"/>
    </source>
</evidence>
<evidence type="ECO:0000313" key="7">
    <source>
        <dbReference type="EMBL" id="KAK4192468.1"/>
    </source>
</evidence>
<dbReference type="EMBL" id="MU864354">
    <property type="protein sequence ID" value="KAK4192468.1"/>
    <property type="molecule type" value="Genomic_DNA"/>
</dbReference>
<dbReference type="PANTHER" id="PTHR11266:SF80">
    <property type="entry name" value="PEROXISOMAL MEMBRANE PROTEIN 2"/>
    <property type="match status" value="1"/>
</dbReference>
<organism evidence="7 8">
    <name type="scientific">Podospora australis</name>
    <dbReference type="NCBI Taxonomy" id="1536484"/>
    <lineage>
        <taxon>Eukaryota</taxon>
        <taxon>Fungi</taxon>
        <taxon>Dikarya</taxon>
        <taxon>Ascomycota</taxon>
        <taxon>Pezizomycotina</taxon>
        <taxon>Sordariomycetes</taxon>
        <taxon>Sordariomycetidae</taxon>
        <taxon>Sordariales</taxon>
        <taxon>Podosporaceae</taxon>
        <taxon>Podospora</taxon>
    </lineage>
</organism>
<sequence>MALSPIVKGTIQSAVIGGISNIIAQVVAAQQNNKPITIDPLPLFQFILFALVSTPPNILWQEFLESTFPAHDDPRPPKEKPPVVPKLNKTNTLIKTILDQTLGAFINTLMFSMFMHGIQAAMSHHHGSSPSASSFVGTLLGAGGGPKQVMRWENVNWQHVWEKSRGEFWEIVQAGWKFWPLVSLVNFVFLKTVEARNLLGGLAGLGWGVYISLSTAARK</sequence>
<dbReference type="InterPro" id="IPR007248">
    <property type="entry name" value="Mpv17_PMP22"/>
</dbReference>
<comment type="similarity">
    <text evidence="2 6">Belongs to the peroxisomal membrane protein PXMP2/4 family.</text>
</comment>
<gene>
    <name evidence="7" type="ORF">QBC35DRAFT_424043</name>
</gene>
<evidence type="ECO:0000256" key="5">
    <source>
        <dbReference type="ARBA" id="ARBA00023136"/>
    </source>
</evidence>
<evidence type="ECO:0000256" key="4">
    <source>
        <dbReference type="ARBA" id="ARBA00022989"/>
    </source>
</evidence>
<keyword evidence="5" id="KW-0472">Membrane</keyword>
<dbReference type="AlphaFoldDB" id="A0AAN6X1R1"/>
<reference evidence="7" key="2">
    <citation type="submission" date="2023-05" db="EMBL/GenBank/DDBJ databases">
        <authorList>
            <consortium name="Lawrence Berkeley National Laboratory"/>
            <person name="Steindorff A."/>
            <person name="Hensen N."/>
            <person name="Bonometti L."/>
            <person name="Westerberg I."/>
            <person name="Brannstrom I.O."/>
            <person name="Guillou S."/>
            <person name="Cros-Aarteil S."/>
            <person name="Calhoun S."/>
            <person name="Haridas S."/>
            <person name="Kuo A."/>
            <person name="Mondo S."/>
            <person name="Pangilinan J."/>
            <person name="Riley R."/>
            <person name="Labutti K."/>
            <person name="Andreopoulos B."/>
            <person name="Lipzen A."/>
            <person name="Chen C."/>
            <person name="Yanf M."/>
            <person name="Daum C."/>
            <person name="Ng V."/>
            <person name="Clum A."/>
            <person name="Ohm R."/>
            <person name="Martin F."/>
            <person name="Silar P."/>
            <person name="Natvig D."/>
            <person name="Lalanne C."/>
            <person name="Gautier V."/>
            <person name="Ament-Velasquez S.L."/>
            <person name="Kruys A."/>
            <person name="Hutchinson M.I."/>
            <person name="Powell A.J."/>
            <person name="Barry K."/>
            <person name="Miller A.N."/>
            <person name="Grigoriev I.V."/>
            <person name="Debuchy R."/>
            <person name="Gladieux P."/>
            <person name="Thoren M.H."/>
            <person name="Johannesson H."/>
        </authorList>
    </citation>
    <scope>NUCLEOTIDE SEQUENCE</scope>
    <source>
        <strain evidence="7">PSN309</strain>
    </source>
</reference>
<protein>
    <submittedName>
        <fullName evidence="7">Uncharacterized protein</fullName>
    </submittedName>
</protein>
<evidence type="ECO:0000256" key="6">
    <source>
        <dbReference type="RuleBase" id="RU363053"/>
    </source>
</evidence>
<keyword evidence="3" id="KW-0812">Transmembrane</keyword>
<evidence type="ECO:0000256" key="3">
    <source>
        <dbReference type="ARBA" id="ARBA00022692"/>
    </source>
</evidence>
<comment type="caution">
    <text evidence="7">The sequence shown here is derived from an EMBL/GenBank/DDBJ whole genome shotgun (WGS) entry which is preliminary data.</text>
</comment>
<keyword evidence="8" id="KW-1185">Reference proteome</keyword>
<dbReference type="PANTHER" id="PTHR11266">
    <property type="entry name" value="PEROXISOMAL MEMBRANE PROTEIN 2, PXMP2 MPV17"/>
    <property type="match status" value="1"/>
</dbReference>
<keyword evidence="4" id="KW-1133">Transmembrane helix</keyword>
<dbReference type="GO" id="GO:0005778">
    <property type="term" value="C:peroxisomal membrane"/>
    <property type="evidence" value="ECO:0007669"/>
    <property type="project" value="TreeGrafter"/>
</dbReference>
<evidence type="ECO:0000256" key="2">
    <source>
        <dbReference type="ARBA" id="ARBA00006824"/>
    </source>
</evidence>
<name>A0AAN6X1R1_9PEZI</name>
<proteinExistence type="inferred from homology"/>
<accession>A0AAN6X1R1</accession>
<dbReference type="Pfam" id="PF04117">
    <property type="entry name" value="Mpv17_PMP22"/>
    <property type="match status" value="1"/>
</dbReference>